<dbReference type="EMBL" id="JBHTLQ010000077">
    <property type="protein sequence ID" value="MFD1192762.1"/>
    <property type="molecule type" value="Genomic_DNA"/>
</dbReference>
<dbReference type="SUPFAM" id="SSF53474">
    <property type="entry name" value="alpha/beta-Hydrolases"/>
    <property type="match status" value="1"/>
</dbReference>
<name>A0ABW3T9U1_9CAUL</name>
<evidence type="ECO:0008006" key="3">
    <source>
        <dbReference type="Google" id="ProtNLM"/>
    </source>
</evidence>
<sequence>MHLVLLHSPLIGPSAWLAVAAEALERGHKVSLPAIPDLNLIPQPYYPVIGRGVARQIEGQGAATLVVHSSAGGLAPSVVAASEGRIDHVVFVDAILPHPNRSWFDTTGVVFADALRATVQDGLAPPWDQWFPAGLIADLIDDANARAVFEGELNPTPVAFLEEVSPDLDLPENVAWSYLRLSEAYEAEAARARSQGRPTLREDLHHLAMFTHSFEVMNALSNLLRIGG</sequence>
<gene>
    <name evidence="1" type="ORF">ACFQ27_19395</name>
</gene>
<protein>
    <recommendedName>
        <fullName evidence="3">Alpha/beta hydrolase family protein</fullName>
    </recommendedName>
</protein>
<dbReference type="InterPro" id="IPR029058">
    <property type="entry name" value="AB_hydrolase_fold"/>
</dbReference>
<organism evidence="1 2">
    <name type="scientific">Phenylobacterium conjunctum</name>
    <dbReference type="NCBI Taxonomy" id="1298959"/>
    <lineage>
        <taxon>Bacteria</taxon>
        <taxon>Pseudomonadati</taxon>
        <taxon>Pseudomonadota</taxon>
        <taxon>Alphaproteobacteria</taxon>
        <taxon>Caulobacterales</taxon>
        <taxon>Caulobacteraceae</taxon>
        <taxon>Phenylobacterium</taxon>
    </lineage>
</organism>
<evidence type="ECO:0000313" key="2">
    <source>
        <dbReference type="Proteomes" id="UP001597216"/>
    </source>
</evidence>
<proteinExistence type="predicted"/>
<evidence type="ECO:0000313" key="1">
    <source>
        <dbReference type="EMBL" id="MFD1192762.1"/>
    </source>
</evidence>
<reference evidence="2" key="1">
    <citation type="journal article" date="2019" name="Int. J. Syst. Evol. Microbiol.">
        <title>The Global Catalogue of Microorganisms (GCM) 10K type strain sequencing project: providing services to taxonomists for standard genome sequencing and annotation.</title>
        <authorList>
            <consortium name="The Broad Institute Genomics Platform"/>
            <consortium name="The Broad Institute Genome Sequencing Center for Infectious Disease"/>
            <person name="Wu L."/>
            <person name="Ma J."/>
        </authorList>
    </citation>
    <scope>NUCLEOTIDE SEQUENCE [LARGE SCALE GENOMIC DNA]</scope>
    <source>
        <strain evidence="2">CCUG 55074</strain>
    </source>
</reference>
<accession>A0ABW3T9U1</accession>
<dbReference type="Gene3D" id="3.40.50.1820">
    <property type="entry name" value="alpha/beta hydrolase"/>
    <property type="match status" value="1"/>
</dbReference>
<dbReference type="Proteomes" id="UP001597216">
    <property type="component" value="Unassembled WGS sequence"/>
</dbReference>
<dbReference type="RefSeq" id="WP_377354733.1">
    <property type="nucleotide sequence ID" value="NZ_JBHTLQ010000077.1"/>
</dbReference>
<comment type="caution">
    <text evidence="1">The sequence shown here is derived from an EMBL/GenBank/DDBJ whole genome shotgun (WGS) entry which is preliminary data.</text>
</comment>
<keyword evidence="2" id="KW-1185">Reference proteome</keyword>